<evidence type="ECO:0000256" key="2">
    <source>
        <dbReference type="SAM" id="Phobius"/>
    </source>
</evidence>
<feature type="transmembrane region" description="Helical" evidence="2">
    <location>
        <begin position="109"/>
        <end position="139"/>
    </location>
</feature>
<feature type="transmembrane region" description="Helical" evidence="2">
    <location>
        <begin position="186"/>
        <end position="208"/>
    </location>
</feature>
<feature type="transmembrane region" description="Helical" evidence="2">
    <location>
        <begin position="382"/>
        <end position="404"/>
    </location>
</feature>
<feature type="transmembrane region" description="Helical" evidence="2">
    <location>
        <begin position="59"/>
        <end position="77"/>
    </location>
</feature>
<evidence type="ECO:0000313" key="3">
    <source>
        <dbReference type="EMBL" id="MBM7798615.1"/>
    </source>
</evidence>
<gene>
    <name evidence="3" type="ORF">JOE57_001536</name>
</gene>
<proteinExistence type="predicted"/>
<feature type="compositionally biased region" description="Polar residues" evidence="1">
    <location>
        <begin position="1"/>
        <end position="17"/>
    </location>
</feature>
<feature type="transmembrane region" description="Helical" evidence="2">
    <location>
        <begin position="271"/>
        <end position="295"/>
    </location>
</feature>
<evidence type="ECO:0000256" key="1">
    <source>
        <dbReference type="SAM" id="MobiDB-lite"/>
    </source>
</evidence>
<feature type="region of interest" description="Disordered" evidence="1">
    <location>
        <begin position="1"/>
        <end position="31"/>
    </location>
</feature>
<accession>A0ABS2RI00</accession>
<evidence type="ECO:0008006" key="5">
    <source>
        <dbReference type="Google" id="ProtNLM"/>
    </source>
</evidence>
<feature type="transmembrane region" description="Helical" evidence="2">
    <location>
        <begin position="83"/>
        <end position="102"/>
    </location>
</feature>
<organism evidence="3 4">
    <name type="scientific">Microlunatus panaciterrae</name>
    <dbReference type="NCBI Taxonomy" id="400768"/>
    <lineage>
        <taxon>Bacteria</taxon>
        <taxon>Bacillati</taxon>
        <taxon>Actinomycetota</taxon>
        <taxon>Actinomycetes</taxon>
        <taxon>Propionibacteriales</taxon>
        <taxon>Propionibacteriaceae</taxon>
        <taxon>Microlunatus</taxon>
    </lineage>
</organism>
<dbReference type="RefSeq" id="WP_204917138.1">
    <property type="nucleotide sequence ID" value="NZ_BAAAQP010000002.1"/>
</dbReference>
<dbReference type="Pfam" id="PF13687">
    <property type="entry name" value="DUF4153"/>
    <property type="match status" value="1"/>
</dbReference>
<keyword evidence="2" id="KW-0472">Membrane</keyword>
<keyword evidence="2" id="KW-0812">Transmembrane</keyword>
<feature type="transmembrane region" description="Helical" evidence="2">
    <location>
        <begin position="228"/>
        <end position="250"/>
    </location>
</feature>
<feature type="transmembrane region" description="Helical" evidence="2">
    <location>
        <begin position="346"/>
        <end position="370"/>
    </location>
</feature>
<reference evidence="3 4" key="1">
    <citation type="submission" date="2021-01" db="EMBL/GenBank/DDBJ databases">
        <title>Sequencing the genomes of 1000 actinobacteria strains.</title>
        <authorList>
            <person name="Klenk H.-P."/>
        </authorList>
    </citation>
    <scope>NUCLEOTIDE SEQUENCE [LARGE SCALE GENOMIC DNA]</scope>
    <source>
        <strain evidence="3 4">DSM 18662</strain>
    </source>
</reference>
<dbReference type="EMBL" id="JAFBCF010000001">
    <property type="protein sequence ID" value="MBM7798615.1"/>
    <property type="molecule type" value="Genomic_DNA"/>
</dbReference>
<dbReference type="InterPro" id="IPR025291">
    <property type="entry name" value="DUF4153"/>
</dbReference>
<feature type="transmembrane region" description="Helical" evidence="2">
    <location>
        <begin position="411"/>
        <end position="430"/>
    </location>
</feature>
<keyword evidence="2" id="KW-1133">Transmembrane helix</keyword>
<evidence type="ECO:0000313" key="4">
    <source>
        <dbReference type="Proteomes" id="UP000704762"/>
    </source>
</evidence>
<dbReference type="Proteomes" id="UP000704762">
    <property type="component" value="Unassembled WGS sequence"/>
</dbReference>
<comment type="caution">
    <text evidence="3">The sequence shown here is derived from an EMBL/GenBank/DDBJ whole genome shotgun (WGS) entry which is preliminary data.</text>
</comment>
<feature type="transmembrane region" description="Helical" evidence="2">
    <location>
        <begin position="145"/>
        <end position="165"/>
    </location>
</feature>
<feature type="transmembrane region" description="Helical" evidence="2">
    <location>
        <begin position="315"/>
        <end position="334"/>
    </location>
</feature>
<protein>
    <recommendedName>
        <fullName evidence="5">DUF4173 domain-containing protein</fullName>
    </recommendedName>
</protein>
<keyword evidence="4" id="KW-1185">Reference proteome</keyword>
<sequence length="519" mass="55615">MSQPTPSVGASTVTVSERQARSMPGRRPFIGPLPPPLTGMDALFGRAWPDRRTPGRPRLVVAAAVVAASAALILPGSEPGAGLLLILLGASGVVASALLPMANRKTMAALVLAALLLTPIVLRDAGWVVALCLLAAFVVAAGALVQSQSVTGMVVGALAVPMAWLRGLPWLRRCFATLPNSARAWSLVRTAVISLGLLMIFGALFSSADALFAQWMRAVLPQLSLDDLPFRVAIFVLVAAATLAGVFVALAPPAVQRLTPRRPRPVGRWEWAVPVAAVAGLFVTFLAAQLTALFGGHDYLRRTTGLTYAEYVHQGFGQMTVAAAIVLLLVAVVARRAPRRLAADRLLLRILLGGLCLLTLVIIASALYRIQVYEQAYGFTRLRLLVTAFELWLGIVLLLVATAGVRLRGIWVPKAAVFVGAVMLLGLAWANPDSMIAERNLERFSTTGDIDWRYLQELSADAVPTLSTLPEPYRSCVLSQFRVGRQTWVDWNLGRQRADAVVITQPAGDTSGCYSLRSR</sequence>
<name>A0ABS2RI00_9ACTN</name>